<comment type="caution">
    <text evidence="10">The sequence shown here is derived from an EMBL/GenBank/DDBJ whole genome shotgun (WGS) entry which is preliminary data.</text>
</comment>
<evidence type="ECO:0000256" key="3">
    <source>
        <dbReference type="ARBA" id="ARBA00022475"/>
    </source>
</evidence>
<proteinExistence type="predicted"/>
<evidence type="ECO:0000256" key="8">
    <source>
        <dbReference type="SAM" id="Phobius"/>
    </source>
</evidence>
<feature type="chain" id="PRO_5042191582" evidence="9">
    <location>
        <begin position="20"/>
        <end position="214"/>
    </location>
</feature>
<reference evidence="10" key="1">
    <citation type="journal article" date="2023" name="G3 (Bethesda)">
        <title>A reference genome for the long-term kleptoplast-retaining sea slug Elysia crispata morphotype clarki.</title>
        <authorList>
            <person name="Eastman K.E."/>
            <person name="Pendleton A.L."/>
            <person name="Shaikh M.A."/>
            <person name="Suttiyut T."/>
            <person name="Ogas R."/>
            <person name="Tomko P."/>
            <person name="Gavelis G."/>
            <person name="Widhalm J.R."/>
            <person name="Wisecaver J.H."/>
        </authorList>
    </citation>
    <scope>NUCLEOTIDE SEQUENCE</scope>
    <source>
        <strain evidence="10">ECLA1</strain>
    </source>
</reference>
<keyword evidence="8" id="KW-0472">Membrane</keyword>
<accession>A0AAE0Y4H0</accession>
<sequence>MSPVLGLFLLGMIFPMVTTEGAITGLVSSLVVMSWLLVGKYAHNFPPQEMALKCVSNCNITVFPNKSRNHLLHPDHREIEFDDPHSTFNLSYLWFSPLAILIVVAMGVTFSYLRGFQDPKSVDPRLIVPLVDVAFPFDCLSEKTRKLLRFGVDHEGKYDDMKPKQRMPSEESAPPHSILETRKNFSEPLNITEIEILIFSFCTAFDKDKEKLLQ</sequence>
<comment type="subcellular location">
    <subcellularLocation>
        <location evidence="1">Cell membrane</location>
        <topology evidence="1">Multi-pass membrane protein</topology>
    </subcellularLocation>
</comment>
<keyword evidence="6" id="KW-0739">Sodium transport</keyword>
<evidence type="ECO:0000313" key="10">
    <source>
        <dbReference type="EMBL" id="KAK3732252.1"/>
    </source>
</evidence>
<dbReference type="EMBL" id="JAWDGP010006977">
    <property type="protein sequence ID" value="KAK3732252.1"/>
    <property type="molecule type" value="Genomic_DNA"/>
</dbReference>
<keyword evidence="9" id="KW-0732">Signal</keyword>
<feature type="signal peptide" evidence="9">
    <location>
        <begin position="1"/>
        <end position="19"/>
    </location>
</feature>
<dbReference type="GO" id="GO:0015293">
    <property type="term" value="F:symporter activity"/>
    <property type="evidence" value="ECO:0007669"/>
    <property type="project" value="TreeGrafter"/>
</dbReference>
<evidence type="ECO:0000313" key="11">
    <source>
        <dbReference type="Proteomes" id="UP001283361"/>
    </source>
</evidence>
<dbReference type="AlphaFoldDB" id="A0AAE0Y4H0"/>
<evidence type="ECO:0000256" key="6">
    <source>
        <dbReference type="ARBA" id="ARBA00023201"/>
    </source>
</evidence>
<keyword evidence="3" id="KW-1003">Cell membrane</keyword>
<protein>
    <submittedName>
        <fullName evidence="10">Uncharacterized protein</fullName>
    </submittedName>
</protein>
<dbReference type="GO" id="GO:0006814">
    <property type="term" value="P:sodium ion transport"/>
    <property type="evidence" value="ECO:0007669"/>
    <property type="project" value="UniProtKB-KW"/>
</dbReference>
<keyword evidence="5" id="KW-0406">Ion transport</keyword>
<feature type="transmembrane region" description="Helical" evidence="8">
    <location>
        <begin position="92"/>
        <end position="113"/>
    </location>
</feature>
<dbReference type="Proteomes" id="UP001283361">
    <property type="component" value="Unassembled WGS sequence"/>
</dbReference>
<keyword evidence="11" id="KW-1185">Reference proteome</keyword>
<evidence type="ECO:0000256" key="4">
    <source>
        <dbReference type="ARBA" id="ARBA00023053"/>
    </source>
</evidence>
<dbReference type="InterPro" id="IPR051163">
    <property type="entry name" value="Sodium:Solute_Symporter_SSF"/>
</dbReference>
<keyword evidence="4" id="KW-0915">Sodium</keyword>
<evidence type="ECO:0000256" key="2">
    <source>
        <dbReference type="ARBA" id="ARBA00022448"/>
    </source>
</evidence>
<evidence type="ECO:0000256" key="5">
    <source>
        <dbReference type="ARBA" id="ARBA00023065"/>
    </source>
</evidence>
<evidence type="ECO:0000256" key="9">
    <source>
        <dbReference type="SAM" id="SignalP"/>
    </source>
</evidence>
<keyword evidence="8" id="KW-0812">Transmembrane</keyword>
<feature type="compositionally biased region" description="Basic and acidic residues" evidence="7">
    <location>
        <begin position="159"/>
        <end position="169"/>
    </location>
</feature>
<evidence type="ECO:0000256" key="1">
    <source>
        <dbReference type="ARBA" id="ARBA00004651"/>
    </source>
</evidence>
<dbReference type="InterPro" id="IPR038377">
    <property type="entry name" value="Na/Glc_symporter_sf"/>
</dbReference>
<dbReference type="Gene3D" id="1.20.1730.10">
    <property type="entry name" value="Sodium/glucose cotransporter"/>
    <property type="match status" value="1"/>
</dbReference>
<organism evidence="10 11">
    <name type="scientific">Elysia crispata</name>
    <name type="common">lettuce slug</name>
    <dbReference type="NCBI Taxonomy" id="231223"/>
    <lineage>
        <taxon>Eukaryota</taxon>
        <taxon>Metazoa</taxon>
        <taxon>Spiralia</taxon>
        <taxon>Lophotrochozoa</taxon>
        <taxon>Mollusca</taxon>
        <taxon>Gastropoda</taxon>
        <taxon>Heterobranchia</taxon>
        <taxon>Euthyneura</taxon>
        <taxon>Panpulmonata</taxon>
        <taxon>Sacoglossa</taxon>
        <taxon>Placobranchoidea</taxon>
        <taxon>Plakobranchidae</taxon>
        <taxon>Elysia</taxon>
    </lineage>
</organism>
<dbReference type="PANTHER" id="PTHR42985">
    <property type="entry name" value="SODIUM-COUPLED MONOCARBOXYLATE TRANSPORTER"/>
    <property type="match status" value="1"/>
</dbReference>
<feature type="region of interest" description="Disordered" evidence="7">
    <location>
        <begin position="159"/>
        <end position="178"/>
    </location>
</feature>
<dbReference type="PANTHER" id="PTHR42985:SF40">
    <property type="entry name" value="LD47995P-RELATED"/>
    <property type="match status" value="1"/>
</dbReference>
<name>A0AAE0Y4H0_9GAST</name>
<keyword evidence="2" id="KW-0813">Transport</keyword>
<evidence type="ECO:0000256" key="7">
    <source>
        <dbReference type="SAM" id="MobiDB-lite"/>
    </source>
</evidence>
<dbReference type="GO" id="GO:0005886">
    <property type="term" value="C:plasma membrane"/>
    <property type="evidence" value="ECO:0007669"/>
    <property type="project" value="UniProtKB-SubCell"/>
</dbReference>
<gene>
    <name evidence="10" type="ORF">RRG08_030595</name>
</gene>
<keyword evidence="8" id="KW-1133">Transmembrane helix</keyword>